<reference evidence="8" key="1">
    <citation type="submission" date="2012-12" db="EMBL/GenBank/DDBJ databases">
        <authorList>
            <person name="Hellsten U."/>
            <person name="Grimwood J."/>
            <person name="Chapman J.A."/>
            <person name="Shapiro H."/>
            <person name="Aerts A."/>
            <person name="Otillar R.P."/>
            <person name="Terry A.Y."/>
            <person name="Boore J.L."/>
            <person name="Simakov O."/>
            <person name="Marletaz F."/>
            <person name="Cho S.-J."/>
            <person name="Edsinger-Gonzales E."/>
            <person name="Havlak P."/>
            <person name="Kuo D.-H."/>
            <person name="Larsson T."/>
            <person name="Lv J."/>
            <person name="Arendt D."/>
            <person name="Savage R."/>
            <person name="Osoegawa K."/>
            <person name="de Jong P."/>
            <person name="Lindberg D.R."/>
            <person name="Seaver E.C."/>
            <person name="Weisblat D.A."/>
            <person name="Putnam N.H."/>
            <person name="Grigoriev I.V."/>
            <person name="Rokhsar D.S."/>
        </authorList>
    </citation>
    <scope>NUCLEOTIDE SEQUENCE</scope>
</reference>
<reference evidence="7" key="3">
    <citation type="submission" date="2015-06" db="UniProtKB">
        <authorList>
            <consortium name="EnsemblMetazoa"/>
        </authorList>
    </citation>
    <scope>IDENTIFICATION</scope>
</reference>
<keyword evidence="8" id="KW-1185">Reference proteome</keyword>
<proteinExistence type="predicted"/>
<keyword evidence="3" id="KW-0472">Membrane</keyword>
<evidence type="ECO:0000256" key="1">
    <source>
        <dbReference type="PROSITE-ProRule" id="PRU00076"/>
    </source>
</evidence>
<reference evidence="6 8" key="2">
    <citation type="journal article" date="2013" name="Nature">
        <title>Insights into bilaterian evolution from three spiralian genomes.</title>
        <authorList>
            <person name="Simakov O."/>
            <person name="Marletaz F."/>
            <person name="Cho S.J."/>
            <person name="Edsinger-Gonzales E."/>
            <person name="Havlak P."/>
            <person name="Hellsten U."/>
            <person name="Kuo D.H."/>
            <person name="Larsson T."/>
            <person name="Lv J."/>
            <person name="Arendt D."/>
            <person name="Savage R."/>
            <person name="Osoegawa K."/>
            <person name="de Jong P."/>
            <person name="Grimwood J."/>
            <person name="Chapman J.A."/>
            <person name="Shapiro H."/>
            <person name="Aerts A."/>
            <person name="Otillar R.P."/>
            <person name="Terry A.Y."/>
            <person name="Boore J.L."/>
            <person name="Grigoriev I.V."/>
            <person name="Lindberg D.R."/>
            <person name="Seaver E.C."/>
            <person name="Weisblat D.A."/>
            <person name="Putnam N.H."/>
            <person name="Rokhsar D.S."/>
        </authorList>
    </citation>
    <scope>NUCLEOTIDE SEQUENCE</scope>
</reference>
<dbReference type="Gene3D" id="2.10.25.10">
    <property type="entry name" value="Laminin"/>
    <property type="match status" value="1"/>
</dbReference>
<evidence type="ECO:0000313" key="8">
    <source>
        <dbReference type="Proteomes" id="UP000015101"/>
    </source>
</evidence>
<evidence type="ECO:0000256" key="3">
    <source>
        <dbReference type="SAM" id="Phobius"/>
    </source>
</evidence>
<dbReference type="EnsemblMetazoa" id="HelroT190013">
    <property type="protein sequence ID" value="HelroP190013"/>
    <property type="gene ID" value="HelroG190013"/>
</dbReference>
<dbReference type="CTD" id="20211461"/>
<organism evidence="7 8">
    <name type="scientific">Helobdella robusta</name>
    <name type="common">Californian leech</name>
    <dbReference type="NCBI Taxonomy" id="6412"/>
    <lineage>
        <taxon>Eukaryota</taxon>
        <taxon>Metazoa</taxon>
        <taxon>Spiralia</taxon>
        <taxon>Lophotrochozoa</taxon>
        <taxon>Annelida</taxon>
        <taxon>Clitellata</taxon>
        <taxon>Hirudinea</taxon>
        <taxon>Rhynchobdellida</taxon>
        <taxon>Glossiphoniidae</taxon>
        <taxon>Helobdella</taxon>
    </lineage>
</organism>
<keyword evidence="1" id="KW-1015">Disulfide bond</keyword>
<dbReference type="InParanoid" id="T1FRL4"/>
<sequence>MAIIWKISFYSLLLLLLLLLMPSFYYHHPTITLACLSKPDSTPTTTMSPFLPATTTSRGETLCTEQEKNIQKCLNGATCKVSLTSNGGRTLYCQCLSGYEGVRCELQSSPLFRSSMAGALDAPVIVGIVAGVIVLLILTSTIIFLIVKKMRKDSRPQLDYALEPSHQEFPPLKKPAPSSNYAISRGMTNYGSPYERSIVNQGFIPDDYIPTTKTTTAQPTKSNIYDNNNSNNHNNNNKNNNNNNNDNKKSKPTKSTTTSASHKTSASPTQLFTISDGSGTRRSGVIITDDATDRASNASSRPTSGAGSLHYTSGLTSLHVAPVAYKETTL</sequence>
<keyword evidence="3" id="KW-0812">Transmembrane</keyword>
<feature type="compositionally biased region" description="Low complexity" evidence="2">
    <location>
        <begin position="210"/>
        <end position="245"/>
    </location>
</feature>
<feature type="domain" description="EGF-like" evidence="5">
    <location>
        <begin position="59"/>
        <end position="105"/>
    </location>
</feature>
<evidence type="ECO:0000259" key="5">
    <source>
        <dbReference type="PROSITE" id="PS50026"/>
    </source>
</evidence>
<comment type="caution">
    <text evidence="1">Lacks conserved residue(s) required for the propagation of feature annotation.</text>
</comment>
<protein>
    <recommendedName>
        <fullName evidence="5">EGF-like domain-containing protein</fullName>
    </recommendedName>
</protein>
<keyword evidence="4" id="KW-0732">Signal</keyword>
<dbReference type="GeneID" id="20211461"/>
<dbReference type="PROSITE" id="PS01186">
    <property type="entry name" value="EGF_2"/>
    <property type="match status" value="1"/>
</dbReference>
<feature type="disulfide bond" evidence="1">
    <location>
        <begin position="95"/>
        <end position="104"/>
    </location>
</feature>
<dbReference type="HOGENOM" id="CLU_842718_0_0_1"/>
<evidence type="ECO:0000313" key="7">
    <source>
        <dbReference type="EnsemblMetazoa" id="HelroP190013"/>
    </source>
</evidence>
<gene>
    <name evidence="7" type="primary">20211461</name>
    <name evidence="6" type="ORF">HELRODRAFT_190013</name>
</gene>
<feature type="region of interest" description="Disordered" evidence="2">
    <location>
        <begin position="210"/>
        <end position="311"/>
    </location>
</feature>
<dbReference type="Proteomes" id="UP000015101">
    <property type="component" value="Unassembled WGS sequence"/>
</dbReference>
<dbReference type="KEGG" id="hro:HELRODRAFT_190013"/>
<dbReference type="InterPro" id="IPR000742">
    <property type="entry name" value="EGF"/>
</dbReference>
<dbReference type="EMBL" id="KB095812">
    <property type="protein sequence ID" value="ESO11583.1"/>
    <property type="molecule type" value="Genomic_DNA"/>
</dbReference>
<dbReference type="AlphaFoldDB" id="T1FRL4"/>
<feature type="transmembrane region" description="Helical" evidence="3">
    <location>
        <begin position="124"/>
        <end position="147"/>
    </location>
</feature>
<dbReference type="RefSeq" id="XP_009010071.1">
    <property type="nucleotide sequence ID" value="XM_009011823.1"/>
</dbReference>
<feature type="chain" id="PRO_5010980878" description="EGF-like domain-containing protein" evidence="4">
    <location>
        <begin position="28"/>
        <end position="330"/>
    </location>
</feature>
<keyword evidence="3" id="KW-1133">Transmembrane helix</keyword>
<feature type="compositionally biased region" description="Polar residues" evidence="2">
    <location>
        <begin position="270"/>
        <end position="281"/>
    </location>
</feature>
<dbReference type="PROSITE" id="PS00022">
    <property type="entry name" value="EGF_1"/>
    <property type="match status" value="1"/>
</dbReference>
<dbReference type="SUPFAM" id="SSF57196">
    <property type="entry name" value="EGF/Laminin"/>
    <property type="match status" value="1"/>
</dbReference>
<feature type="signal peptide" evidence="4">
    <location>
        <begin position="1"/>
        <end position="27"/>
    </location>
</feature>
<keyword evidence="1" id="KW-0245">EGF-like domain</keyword>
<dbReference type="SMART" id="SM00181">
    <property type="entry name" value="EGF"/>
    <property type="match status" value="1"/>
</dbReference>
<dbReference type="PROSITE" id="PS51257">
    <property type="entry name" value="PROKAR_LIPOPROTEIN"/>
    <property type="match status" value="1"/>
</dbReference>
<feature type="compositionally biased region" description="Low complexity" evidence="2">
    <location>
        <begin position="253"/>
        <end position="269"/>
    </location>
</feature>
<evidence type="ECO:0000313" key="6">
    <source>
        <dbReference type="EMBL" id="ESO11583.1"/>
    </source>
</evidence>
<feature type="compositionally biased region" description="Polar residues" evidence="2">
    <location>
        <begin position="294"/>
        <end position="311"/>
    </location>
</feature>
<name>T1FRL4_HELRO</name>
<dbReference type="CDD" id="cd00054">
    <property type="entry name" value="EGF_CA"/>
    <property type="match status" value="1"/>
</dbReference>
<accession>T1FRL4</accession>
<dbReference type="EMBL" id="AMQM01002471">
    <property type="status" value="NOT_ANNOTATED_CDS"/>
    <property type="molecule type" value="Genomic_DNA"/>
</dbReference>
<evidence type="ECO:0000256" key="2">
    <source>
        <dbReference type="SAM" id="MobiDB-lite"/>
    </source>
</evidence>
<dbReference type="PROSITE" id="PS50026">
    <property type="entry name" value="EGF_3"/>
    <property type="match status" value="1"/>
</dbReference>
<evidence type="ECO:0000256" key="4">
    <source>
        <dbReference type="SAM" id="SignalP"/>
    </source>
</evidence>